<sequence length="250" mass="27456">MQNNFLLLCTAFLLITVMNACSKRELNPGSPATIQVYNALNDGSAVYMDFSGKRPAVFRTTRLFSVNTSGRLTLDASPLPVQLYSRPDTMAKDGPILTASLDFEKGAIYSMFIYGSKSTAKYSWHKDVIPPLGMSDSTTHIRFANFSEEHNISVNLKGQPTGSFIQQLQLRSFSDFTELSANKSVAKYEFEIKDLNTGTIIATYVADKVNDFTGNGGNNAWFNKSNTLVLVGKQGGTGTVQPKVVVMPHR</sequence>
<accession>A0A4Q7N4H2</accession>
<dbReference type="EMBL" id="SGXA01000001">
    <property type="protein sequence ID" value="RZS75904.1"/>
    <property type="molecule type" value="Genomic_DNA"/>
</dbReference>
<organism evidence="2 3">
    <name type="scientific">Pseudobacter ginsenosidimutans</name>
    <dbReference type="NCBI Taxonomy" id="661488"/>
    <lineage>
        <taxon>Bacteria</taxon>
        <taxon>Pseudomonadati</taxon>
        <taxon>Bacteroidota</taxon>
        <taxon>Chitinophagia</taxon>
        <taxon>Chitinophagales</taxon>
        <taxon>Chitinophagaceae</taxon>
        <taxon>Pseudobacter</taxon>
    </lineage>
</organism>
<evidence type="ECO:0000313" key="3">
    <source>
        <dbReference type="Proteomes" id="UP000293874"/>
    </source>
</evidence>
<comment type="caution">
    <text evidence="2">The sequence shown here is derived from an EMBL/GenBank/DDBJ whole genome shotgun (WGS) entry which is preliminary data.</text>
</comment>
<feature type="signal peptide" evidence="1">
    <location>
        <begin position="1"/>
        <end position="22"/>
    </location>
</feature>
<keyword evidence="3" id="KW-1185">Reference proteome</keyword>
<name>A0A4Q7N4H2_9BACT</name>
<evidence type="ECO:0000256" key="1">
    <source>
        <dbReference type="SAM" id="SignalP"/>
    </source>
</evidence>
<dbReference type="OrthoDB" id="1521565at2"/>
<feature type="chain" id="PRO_5020995218" description="DUF4397 domain-containing protein" evidence="1">
    <location>
        <begin position="23"/>
        <end position="250"/>
    </location>
</feature>
<proteinExistence type="predicted"/>
<dbReference type="AlphaFoldDB" id="A0A4Q7N4H2"/>
<evidence type="ECO:0008006" key="4">
    <source>
        <dbReference type="Google" id="ProtNLM"/>
    </source>
</evidence>
<dbReference type="RefSeq" id="WP_130540238.1">
    <property type="nucleotide sequence ID" value="NZ_CP042431.1"/>
</dbReference>
<gene>
    <name evidence="2" type="ORF">EV199_1780</name>
</gene>
<dbReference type="Proteomes" id="UP000293874">
    <property type="component" value="Unassembled WGS sequence"/>
</dbReference>
<keyword evidence="1" id="KW-0732">Signal</keyword>
<evidence type="ECO:0000313" key="2">
    <source>
        <dbReference type="EMBL" id="RZS75904.1"/>
    </source>
</evidence>
<protein>
    <recommendedName>
        <fullName evidence="4">DUF4397 domain-containing protein</fullName>
    </recommendedName>
</protein>
<reference evidence="2 3" key="1">
    <citation type="submission" date="2019-02" db="EMBL/GenBank/DDBJ databases">
        <title>Genomic Encyclopedia of Type Strains, Phase IV (KMG-IV): sequencing the most valuable type-strain genomes for metagenomic binning, comparative biology and taxonomic classification.</title>
        <authorList>
            <person name="Goeker M."/>
        </authorList>
    </citation>
    <scope>NUCLEOTIDE SEQUENCE [LARGE SCALE GENOMIC DNA]</scope>
    <source>
        <strain evidence="2 3">DSM 18116</strain>
    </source>
</reference>